<proteinExistence type="predicted"/>
<gene>
    <name evidence="1" type="ORF">MLD38_037689</name>
</gene>
<dbReference type="EMBL" id="CM042890">
    <property type="protein sequence ID" value="KAI4312900.1"/>
    <property type="molecule type" value="Genomic_DNA"/>
</dbReference>
<organism evidence="1 2">
    <name type="scientific">Melastoma candidum</name>
    <dbReference type="NCBI Taxonomy" id="119954"/>
    <lineage>
        <taxon>Eukaryota</taxon>
        <taxon>Viridiplantae</taxon>
        <taxon>Streptophyta</taxon>
        <taxon>Embryophyta</taxon>
        <taxon>Tracheophyta</taxon>
        <taxon>Spermatophyta</taxon>
        <taxon>Magnoliopsida</taxon>
        <taxon>eudicotyledons</taxon>
        <taxon>Gunneridae</taxon>
        <taxon>Pentapetalae</taxon>
        <taxon>rosids</taxon>
        <taxon>malvids</taxon>
        <taxon>Myrtales</taxon>
        <taxon>Melastomataceae</taxon>
        <taxon>Melastomatoideae</taxon>
        <taxon>Melastomateae</taxon>
        <taxon>Melastoma</taxon>
    </lineage>
</organism>
<keyword evidence="2" id="KW-1185">Reference proteome</keyword>
<dbReference type="Proteomes" id="UP001057402">
    <property type="component" value="Chromosome 11"/>
</dbReference>
<name>A0ACB9LNF5_9MYRT</name>
<comment type="caution">
    <text evidence="1">The sequence shown here is derived from an EMBL/GenBank/DDBJ whole genome shotgun (WGS) entry which is preliminary data.</text>
</comment>
<accession>A0ACB9LNF5</accession>
<evidence type="ECO:0000313" key="2">
    <source>
        <dbReference type="Proteomes" id="UP001057402"/>
    </source>
</evidence>
<sequence>MVTSVVASLQDVWDAWGIRGFMILSLTMQLLLAIVSPFRKRTSNRWVILLIWSAYFLTDWVAIFAFGLISNARCRNSTSIDQDLLAFWSAFLLIHLGGSDSITAYSLEDNTLWLRHLVGLVAQVLAFLNIFVKTLPSNDLRVPTVLIAIAGAIKYGERTRALYLASIEKLKKSIVKSRGLVRNRNTTRTEGVAPQSNTGGSNSDEEAHKMRINTAFRYFQIFKGLVVDMMQDHSQWIESRNYFMHQDSRATFDILKIELKFFYEVFYTKVLAANSAWGVLIRSLAFYNVLIALIMFCLIKKEGIHGVDVRITYSLLAGVIALDSASELLLVGSNWSKVNTTYAGCQMLGHGLVLFFIVGIAMTCIVSCFAFLCCKAVVLRQWSENTGALSILGLQYEWKNKLDMELWDFVFGHLREKALPADDADKVRAVYEARGEGPLRNMNLAELRRYVDNLEFENSILIWHCATEICYEVDRHIDGDNNKRRMFSKVLSDYLVYLLIKQPKLMSPVAGIEKIRYRDTCVEAMNIGKRHLVETMDQFCKNILDEHMGTAESDDRTGKGKSVLSDACNVANTLRQKSSMKWDVISEVWVEVLLYAAGHCRADSHVRLLSEGGELITFVWLLMAHFGIIARFPKE</sequence>
<evidence type="ECO:0000313" key="1">
    <source>
        <dbReference type="EMBL" id="KAI4312900.1"/>
    </source>
</evidence>
<protein>
    <submittedName>
        <fullName evidence="1">Uncharacterized protein</fullName>
    </submittedName>
</protein>
<reference evidence="2" key="1">
    <citation type="journal article" date="2023" name="Front. Plant Sci.">
        <title>Chromosomal-level genome assembly of Melastoma candidum provides insights into trichome evolution.</title>
        <authorList>
            <person name="Zhong Y."/>
            <person name="Wu W."/>
            <person name="Sun C."/>
            <person name="Zou P."/>
            <person name="Liu Y."/>
            <person name="Dai S."/>
            <person name="Zhou R."/>
        </authorList>
    </citation>
    <scope>NUCLEOTIDE SEQUENCE [LARGE SCALE GENOMIC DNA]</scope>
</reference>